<name>A0A330L9L5_9BACT</name>
<dbReference type="SUPFAM" id="SSF49503">
    <property type="entry name" value="Cupredoxins"/>
    <property type="match status" value="1"/>
</dbReference>
<sequence length="144" mass="15320">MRFPAAHRAIRSAGLCIGAGLLAACAAVSPGTDSVPTHHIQIQNGVTPQRLDVHVGDEIRWHNLRSEPVKISLLSHLSGSGVSCQTGFSSFGSLDDTATIPPNGYVSLCFSQAGSIQYNVWLNLDDPLRSMTPTARIVVSTRPT</sequence>
<feature type="signal peptide" evidence="1">
    <location>
        <begin position="1"/>
        <end position="26"/>
    </location>
</feature>
<reference evidence="3" key="1">
    <citation type="submission" date="2018-04" db="EMBL/GenBank/DDBJ databases">
        <authorList>
            <person name="Lucker S."/>
            <person name="Sakoula D."/>
        </authorList>
    </citation>
    <scope>NUCLEOTIDE SEQUENCE [LARGE SCALE GENOMIC DNA]</scope>
</reference>
<dbReference type="PROSITE" id="PS51257">
    <property type="entry name" value="PROKAR_LIPOPROTEIN"/>
    <property type="match status" value="1"/>
</dbReference>
<organism evidence="2 3">
    <name type="scientific">Nitrospira lenta</name>
    <dbReference type="NCBI Taxonomy" id="1436998"/>
    <lineage>
        <taxon>Bacteria</taxon>
        <taxon>Pseudomonadati</taxon>
        <taxon>Nitrospirota</taxon>
        <taxon>Nitrospiria</taxon>
        <taxon>Nitrospirales</taxon>
        <taxon>Nitrospiraceae</taxon>
        <taxon>Nitrospira</taxon>
    </lineage>
</organism>
<dbReference type="Gene3D" id="2.60.40.420">
    <property type="entry name" value="Cupredoxins - blue copper proteins"/>
    <property type="match status" value="1"/>
</dbReference>
<dbReference type="InterPro" id="IPR008972">
    <property type="entry name" value="Cupredoxin"/>
</dbReference>
<evidence type="ECO:0008006" key="4">
    <source>
        <dbReference type="Google" id="ProtNLM"/>
    </source>
</evidence>
<evidence type="ECO:0000256" key="1">
    <source>
        <dbReference type="SAM" id="SignalP"/>
    </source>
</evidence>
<dbReference type="AlphaFoldDB" id="A0A330L9L5"/>
<dbReference type="OrthoDB" id="9791213at2"/>
<dbReference type="Proteomes" id="UP000248168">
    <property type="component" value="Unassembled WGS sequence"/>
</dbReference>
<feature type="chain" id="PRO_5016409445" description="EfeO-type cupredoxin-like domain-containing protein" evidence="1">
    <location>
        <begin position="27"/>
        <end position="144"/>
    </location>
</feature>
<dbReference type="EMBL" id="OUNR01000018">
    <property type="protein sequence ID" value="SPP65977.1"/>
    <property type="molecule type" value="Genomic_DNA"/>
</dbReference>
<dbReference type="InParanoid" id="A0A330L9L5"/>
<accession>A0A330L9L5</accession>
<protein>
    <recommendedName>
        <fullName evidence="4">EfeO-type cupredoxin-like domain-containing protein</fullName>
    </recommendedName>
</protein>
<dbReference type="RefSeq" id="WP_121990207.1">
    <property type="nucleotide sequence ID" value="NZ_OUNR01000018.1"/>
</dbReference>
<keyword evidence="3" id="KW-1185">Reference proteome</keyword>
<gene>
    <name evidence="2" type="ORF">NITLEN_50017</name>
</gene>
<evidence type="ECO:0000313" key="3">
    <source>
        <dbReference type="Proteomes" id="UP000248168"/>
    </source>
</evidence>
<keyword evidence="1" id="KW-0732">Signal</keyword>
<evidence type="ECO:0000313" key="2">
    <source>
        <dbReference type="EMBL" id="SPP65977.1"/>
    </source>
</evidence>
<proteinExistence type="predicted"/>